<dbReference type="InterPro" id="IPR036259">
    <property type="entry name" value="MFS_trans_sf"/>
</dbReference>
<feature type="region of interest" description="Disordered" evidence="9">
    <location>
        <begin position="1"/>
        <end position="26"/>
    </location>
</feature>
<sequence>MTVESRPEGFSEPHLPDNTKPNSKTQPAAKCCSPNLKIFIGVLAFCFFSKSMSASYTKSTITQIERRFEIPSSIVGIIDGSFEMGNLLVITVVSYFGAKFHRPRIIGTGVLLMGAGTLIMSLPHFLMGRYDYETVATHVNGADNLTVTSPCSSTGNNLAQQHTAGCNKGEEGSPMWIIVLLGNIIRGIGEATVGPLGMSFIDDYARPENSAFYIGCLHTISVIGPLFGYSLGSLCANIFVDIGFVDMDSVTITPQDSRWVGAWWLGYLVAGGLTLLSAVPLWFMPRSLPEIPQPSGPDTSTDQPSHTSTEHNTPGLAEIAKDFLPSLKRLLSNKIYILYLMFNVVMFNGFVIIITYTPKYFEQQFGQSASKANFFVGITSIPATCLGIFLSGVIMKKFKLDLLGASKLSFVTCITGFLFTVPYFALSCPNRGVAGVTVPYRGPVPTGDTSVSLLSSCNSDCGCPPNQWDPVCGSNGVTYISACYAGCSSAHGSGRNMSFQGCQCVESWGEGEVNSTAVLGQCPRESSCATMFYVYLALQSLSFFIYCLGSVPLFLICLRTVEPELKSLSAGMFMLVLRVLGGIPAPIYFGALIDSTCLKWGSRKCGGRGACRMYDTETFRYLFLGLTSSLRICSYVLFWITLTQIKKKVKKGQWALNEIELKKPAGGAAEALLKENSVTEQHEPKPIKETV</sequence>
<protein>
    <recommendedName>
        <fullName evidence="8">Solute carrier organic anion transporter family member</fullName>
    </recommendedName>
</protein>
<keyword evidence="3" id="KW-1003">Cell membrane</keyword>
<keyword evidence="7" id="KW-1015">Disulfide bond</keyword>
<dbReference type="NCBIfam" id="TIGR00805">
    <property type="entry name" value="oat"/>
    <property type="match status" value="1"/>
</dbReference>
<dbReference type="GO" id="GO:0015347">
    <property type="term" value="F:sodium-independent organic anion transmembrane transporter activity"/>
    <property type="evidence" value="ECO:0007669"/>
    <property type="project" value="TreeGrafter"/>
</dbReference>
<proteinExistence type="inferred from homology"/>
<accession>A0A8T2M8L2</accession>
<evidence type="ECO:0000256" key="5">
    <source>
        <dbReference type="ARBA" id="ARBA00022989"/>
    </source>
</evidence>
<feature type="transmembrane region" description="Helical" evidence="8">
    <location>
        <begin position="570"/>
        <end position="593"/>
    </location>
</feature>
<dbReference type="GO" id="GO:0006811">
    <property type="term" value="P:monoatomic ion transport"/>
    <property type="evidence" value="ECO:0007669"/>
    <property type="project" value="UniProtKB-KW"/>
</dbReference>
<evidence type="ECO:0000256" key="9">
    <source>
        <dbReference type="SAM" id="MobiDB-lite"/>
    </source>
</evidence>
<dbReference type="Proteomes" id="UP000752171">
    <property type="component" value="Unassembled WGS sequence"/>
</dbReference>
<feature type="compositionally biased region" description="Basic and acidic residues" evidence="9">
    <location>
        <begin position="1"/>
        <end position="17"/>
    </location>
</feature>
<feature type="transmembrane region" description="Helical" evidence="8">
    <location>
        <begin position="260"/>
        <end position="283"/>
    </location>
</feature>
<dbReference type="GO" id="GO:0016323">
    <property type="term" value="C:basolateral plasma membrane"/>
    <property type="evidence" value="ECO:0007669"/>
    <property type="project" value="TreeGrafter"/>
</dbReference>
<dbReference type="EMBL" id="JAICCE010000002">
    <property type="protein sequence ID" value="KAG9280429.1"/>
    <property type="molecule type" value="Genomic_DNA"/>
</dbReference>
<dbReference type="Gene3D" id="3.30.60.30">
    <property type="match status" value="1"/>
</dbReference>
<dbReference type="GO" id="GO:0043252">
    <property type="term" value="P:sodium-independent organic anion transport"/>
    <property type="evidence" value="ECO:0007669"/>
    <property type="project" value="TreeGrafter"/>
</dbReference>
<feature type="transmembrane region" description="Helical" evidence="8">
    <location>
        <begin position="105"/>
        <end position="126"/>
    </location>
</feature>
<name>A0A8T2M8L2_ASTMX</name>
<keyword evidence="6 8" id="KW-0472">Membrane</keyword>
<dbReference type="InterPro" id="IPR002350">
    <property type="entry name" value="Kazal_dom"/>
</dbReference>
<dbReference type="PANTHER" id="PTHR11388:SF133">
    <property type="entry name" value="SOLUTE CARRIER ORGANIC ANION TRANSPORTER FAMILY MEMBER"/>
    <property type="match status" value="1"/>
</dbReference>
<dbReference type="Gene3D" id="1.20.1250.20">
    <property type="entry name" value="MFS general substrate transporter like domains"/>
    <property type="match status" value="1"/>
</dbReference>
<evidence type="ECO:0000259" key="10">
    <source>
        <dbReference type="PROSITE" id="PS50850"/>
    </source>
</evidence>
<evidence type="ECO:0000256" key="4">
    <source>
        <dbReference type="ARBA" id="ARBA00022692"/>
    </source>
</evidence>
<evidence type="ECO:0000256" key="6">
    <source>
        <dbReference type="ARBA" id="ARBA00023136"/>
    </source>
</evidence>
<evidence type="ECO:0000313" key="12">
    <source>
        <dbReference type="EMBL" id="KAG9280429.1"/>
    </source>
</evidence>
<feature type="domain" description="Major facilitator superfamily (MFS) profile" evidence="10">
    <location>
        <begin position="39"/>
        <end position="646"/>
    </location>
</feature>
<evidence type="ECO:0000259" key="11">
    <source>
        <dbReference type="PROSITE" id="PS51465"/>
    </source>
</evidence>
<keyword evidence="4 8" id="KW-0812">Transmembrane</keyword>
<comment type="subcellular location">
    <subcellularLocation>
        <location evidence="1 8">Cell membrane</location>
        <topology evidence="1 8">Multi-pass membrane protein</topology>
    </subcellularLocation>
</comment>
<evidence type="ECO:0000256" key="7">
    <source>
        <dbReference type="ARBA" id="ARBA00023157"/>
    </source>
</evidence>
<dbReference type="Pfam" id="PF03137">
    <property type="entry name" value="OATP"/>
    <property type="match status" value="1"/>
</dbReference>
<dbReference type="PANTHER" id="PTHR11388">
    <property type="entry name" value="ORGANIC ANION TRANSPORTER"/>
    <property type="match status" value="1"/>
</dbReference>
<keyword evidence="8" id="KW-0813">Transport</keyword>
<dbReference type="SUPFAM" id="SSF100895">
    <property type="entry name" value="Kazal-type serine protease inhibitors"/>
    <property type="match status" value="1"/>
</dbReference>
<comment type="similarity">
    <text evidence="2 8">Belongs to the organo anion transporter (TC 2.A.60) family.</text>
</comment>
<organism evidence="12 13">
    <name type="scientific">Astyanax mexicanus</name>
    <name type="common">Blind cave fish</name>
    <name type="synonym">Astyanax fasciatus mexicanus</name>
    <dbReference type="NCBI Taxonomy" id="7994"/>
    <lineage>
        <taxon>Eukaryota</taxon>
        <taxon>Metazoa</taxon>
        <taxon>Chordata</taxon>
        <taxon>Craniata</taxon>
        <taxon>Vertebrata</taxon>
        <taxon>Euteleostomi</taxon>
        <taxon>Actinopterygii</taxon>
        <taxon>Neopterygii</taxon>
        <taxon>Teleostei</taxon>
        <taxon>Ostariophysi</taxon>
        <taxon>Characiformes</taxon>
        <taxon>Characoidei</taxon>
        <taxon>Acestrorhamphidae</taxon>
        <taxon>Acestrorhamphinae</taxon>
        <taxon>Astyanax</taxon>
    </lineage>
</organism>
<comment type="caution">
    <text evidence="12">The sequence shown here is derived from an EMBL/GenBank/DDBJ whole genome shotgun (WGS) entry which is preliminary data.</text>
</comment>
<evidence type="ECO:0000256" key="2">
    <source>
        <dbReference type="ARBA" id="ARBA00009657"/>
    </source>
</evidence>
<dbReference type="AlphaFoldDB" id="A0A8T2M8L2"/>
<feature type="compositionally biased region" description="Polar residues" evidence="9">
    <location>
        <begin position="296"/>
        <end position="312"/>
    </location>
</feature>
<reference evidence="12 13" key="1">
    <citation type="submission" date="2021-07" db="EMBL/GenBank/DDBJ databases">
        <authorList>
            <person name="Imarazene B."/>
            <person name="Zahm M."/>
            <person name="Klopp C."/>
            <person name="Cabau C."/>
            <person name="Beille S."/>
            <person name="Jouanno E."/>
            <person name="Castinel A."/>
            <person name="Lluch J."/>
            <person name="Gil L."/>
            <person name="Kuchtly C."/>
            <person name="Lopez Roques C."/>
            <person name="Donnadieu C."/>
            <person name="Parrinello H."/>
            <person name="Journot L."/>
            <person name="Du K."/>
            <person name="Schartl M."/>
            <person name="Retaux S."/>
            <person name="Guiguen Y."/>
        </authorList>
    </citation>
    <scope>NUCLEOTIDE SEQUENCE [LARGE SCALE GENOMIC DNA]</scope>
    <source>
        <strain evidence="12">Pach_M1</strain>
        <tissue evidence="12">Testis</tissue>
    </source>
</reference>
<comment type="caution">
    <text evidence="8">Lacks conserved residue(s) required for the propagation of feature annotation.</text>
</comment>
<evidence type="ECO:0000256" key="1">
    <source>
        <dbReference type="ARBA" id="ARBA00004651"/>
    </source>
</evidence>
<dbReference type="PROSITE" id="PS50850">
    <property type="entry name" value="MFS"/>
    <property type="match status" value="1"/>
</dbReference>
<keyword evidence="8" id="KW-0406">Ion transport</keyword>
<dbReference type="InterPro" id="IPR020846">
    <property type="entry name" value="MFS_dom"/>
</dbReference>
<feature type="domain" description="Kazal-like" evidence="11">
    <location>
        <begin position="451"/>
        <end position="503"/>
    </location>
</feature>
<dbReference type="SUPFAM" id="SSF103473">
    <property type="entry name" value="MFS general substrate transporter"/>
    <property type="match status" value="1"/>
</dbReference>
<feature type="transmembrane region" description="Helical" evidence="8">
    <location>
        <begin position="532"/>
        <end position="558"/>
    </location>
</feature>
<dbReference type="PROSITE" id="PS51465">
    <property type="entry name" value="KAZAL_2"/>
    <property type="match status" value="1"/>
</dbReference>
<feature type="transmembrane region" description="Helical" evidence="8">
    <location>
        <begin position="621"/>
        <end position="642"/>
    </location>
</feature>
<evidence type="ECO:0000256" key="3">
    <source>
        <dbReference type="ARBA" id="ARBA00022475"/>
    </source>
</evidence>
<dbReference type="OrthoDB" id="5062115at2759"/>
<evidence type="ECO:0000313" key="13">
    <source>
        <dbReference type="Proteomes" id="UP000752171"/>
    </source>
</evidence>
<feature type="region of interest" description="Disordered" evidence="9">
    <location>
        <begin position="293"/>
        <end position="313"/>
    </location>
</feature>
<gene>
    <name evidence="12" type="primary">SLCO1C1</name>
    <name evidence="12" type="ORF">AMEX_G3137</name>
</gene>
<dbReference type="InterPro" id="IPR004156">
    <property type="entry name" value="OATP"/>
</dbReference>
<feature type="transmembrane region" description="Helical" evidence="8">
    <location>
        <begin position="336"/>
        <end position="354"/>
    </location>
</feature>
<dbReference type="InterPro" id="IPR036058">
    <property type="entry name" value="Kazal_dom_sf"/>
</dbReference>
<feature type="transmembrane region" description="Helical" evidence="8">
    <location>
        <begin position="374"/>
        <end position="395"/>
    </location>
</feature>
<feature type="transmembrane region" description="Helical" evidence="8">
    <location>
        <begin position="212"/>
        <end position="240"/>
    </location>
</feature>
<keyword evidence="5 8" id="KW-1133">Transmembrane helix</keyword>
<dbReference type="Pfam" id="PF07648">
    <property type="entry name" value="Kazal_2"/>
    <property type="match status" value="1"/>
</dbReference>
<evidence type="ECO:0000256" key="8">
    <source>
        <dbReference type="RuleBase" id="RU362056"/>
    </source>
</evidence>